<evidence type="ECO:0000259" key="8">
    <source>
        <dbReference type="PROSITE" id="PS51695"/>
    </source>
</evidence>
<keyword evidence="10" id="KW-1185">Reference proteome</keyword>
<evidence type="ECO:0000256" key="6">
    <source>
        <dbReference type="ARBA" id="ARBA00022837"/>
    </source>
</evidence>
<dbReference type="Gene3D" id="3.40.50.200">
    <property type="entry name" value="Peptidase S8/S53 domain"/>
    <property type="match status" value="1"/>
</dbReference>
<dbReference type="PROSITE" id="PS51695">
    <property type="entry name" value="SEDOLISIN"/>
    <property type="match status" value="1"/>
</dbReference>
<dbReference type="GO" id="GO:0004252">
    <property type="term" value="F:serine-type endopeptidase activity"/>
    <property type="evidence" value="ECO:0007669"/>
    <property type="project" value="InterPro"/>
</dbReference>
<evidence type="ECO:0000256" key="3">
    <source>
        <dbReference type="ARBA" id="ARBA00022723"/>
    </source>
</evidence>
<dbReference type="RefSeq" id="WP_136625238.1">
    <property type="nucleotide sequence ID" value="NZ_BIFS01000001.1"/>
</dbReference>
<keyword evidence="2" id="KW-0645">Protease</keyword>
<dbReference type="InterPro" id="IPR050819">
    <property type="entry name" value="Tripeptidyl-peptidase_I"/>
</dbReference>
<dbReference type="Proteomes" id="UP000287188">
    <property type="component" value="Unassembled WGS sequence"/>
</dbReference>
<gene>
    <name evidence="9" type="ORF">KDK_39750</name>
</gene>
<keyword evidence="5" id="KW-0720">Serine protease</keyword>
<evidence type="ECO:0000256" key="7">
    <source>
        <dbReference type="ARBA" id="ARBA00023145"/>
    </source>
</evidence>
<evidence type="ECO:0000313" key="9">
    <source>
        <dbReference type="EMBL" id="GCE20175.1"/>
    </source>
</evidence>
<dbReference type="InterPro" id="IPR030400">
    <property type="entry name" value="Sedolisin_dom"/>
</dbReference>
<dbReference type="SMART" id="SM00944">
    <property type="entry name" value="Pro-kuma_activ"/>
    <property type="match status" value="1"/>
</dbReference>
<evidence type="ECO:0000313" key="10">
    <source>
        <dbReference type="Proteomes" id="UP000287188"/>
    </source>
</evidence>
<proteinExistence type="predicted"/>
<dbReference type="PANTHER" id="PTHR14218:SF15">
    <property type="entry name" value="TRIPEPTIDYL-PEPTIDASE 1"/>
    <property type="match status" value="1"/>
</dbReference>
<dbReference type="CDD" id="cd11377">
    <property type="entry name" value="Pro-peptidase_S53"/>
    <property type="match status" value="1"/>
</dbReference>
<keyword evidence="7" id="KW-0865">Zymogen</keyword>
<dbReference type="AlphaFoldDB" id="A0A402AMB1"/>
<reference evidence="10" key="1">
    <citation type="submission" date="2018-12" db="EMBL/GenBank/DDBJ databases">
        <title>Tengunoibacter tsumagoiensis gen. nov., sp. nov., Dictyobacter kobayashii sp. nov., D. alpinus sp. nov., and D. joshuensis sp. nov. and description of Dictyobacteraceae fam. nov. within the order Ktedonobacterales isolated from Tengu-no-mugimeshi.</title>
        <authorList>
            <person name="Wang C.M."/>
            <person name="Zheng Y."/>
            <person name="Sakai Y."/>
            <person name="Toyoda A."/>
            <person name="Minakuchi Y."/>
            <person name="Abe K."/>
            <person name="Yokota A."/>
            <person name="Yabe S."/>
        </authorList>
    </citation>
    <scope>NUCLEOTIDE SEQUENCE [LARGE SCALE GENOMIC DNA]</scope>
    <source>
        <strain evidence="10">Uno11</strain>
    </source>
</reference>
<sequence length="726" mass="77774">MKKDLHRHRFMCSTLLIITLLFVPLTANLLTNVSSTFAAQTRLQHHYAKIPGHVAPLLQNLTPVGKPAATMLLNHLEVFLKLRNQQSLDGLLVAQERLAAPQYHHYLSPQVFENEFSPTQDTITKVSSYLQARGLHIVSVAPNNLFINVSATVATVDKAFAITLNYYHVRGNLVYAPSTDPTVADPIASNIQCIVGLDNVENFYQSQNPGTHTSSFKTAHSRQVTLTTGYTPADLRNAYGVSPLITSGANGTGQTIALIEPNGYNASDINTFRNTYKLGAGTYSNILVDGATNTPGPHTLEVETDMEVITALAPQATQKVYIGEDSTPGFYNTLNQVISDDGEKIINSGWGDCEAAFGKGILNGLNNILKQSEAQGHAVFVASGDSGAYGCGDNNLNVYAPANNSYAIGVGGTSLHTGINGIYSSEAAWSDPTPIPGTNVHGSGSGGGISTYFNRPIYQTGPYLSSTHRLVPDVSANANPATGDLIYCSITSAGCSGWLIMGGTHIASSLWASVTADINQYLADRNKPTLGNVNADLYLLYSIPQPYPAFHDIINGTNLYYKAGPGYDPATGLGSPIAWNIARDLAVIIPLVILCRASDLSPTVHVAVLCRSASTNTAALVMRVNNDGSAFLTTLPGDGVPNIDTPLPKNTIDSASLAALLKRIGDITKIPEHYCLKPISFATITTTTYHIETSNDLSCLTPHDQQDYYNLWLMVDGILSKYVHIV</sequence>
<protein>
    <recommendedName>
        <fullName evidence="8">Peptidase S53 domain-containing protein</fullName>
    </recommendedName>
</protein>
<dbReference type="SUPFAM" id="SSF52743">
    <property type="entry name" value="Subtilisin-like"/>
    <property type="match status" value="1"/>
</dbReference>
<comment type="caution">
    <text evidence="9">The sequence shown here is derived from an EMBL/GenBank/DDBJ whole genome shotgun (WGS) entry which is preliminary data.</text>
</comment>
<dbReference type="Pfam" id="PF09286">
    <property type="entry name" value="Pro-kuma_activ"/>
    <property type="match status" value="1"/>
</dbReference>
<dbReference type="GO" id="GO:0046872">
    <property type="term" value="F:metal ion binding"/>
    <property type="evidence" value="ECO:0007669"/>
    <property type="project" value="UniProtKB-KW"/>
</dbReference>
<dbReference type="InterPro" id="IPR036852">
    <property type="entry name" value="Peptidase_S8/S53_dom_sf"/>
</dbReference>
<keyword evidence="4" id="KW-0378">Hydrolase</keyword>
<dbReference type="CDD" id="cd04056">
    <property type="entry name" value="Peptidases_S53"/>
    <property type="match status" value="1"/>
</dbReference>
<name>A0A402AMB1_9CHLR</name>
<evidence type="ECO:0000256" key="1">
    <source>
        <dbReference type="ARBA" id="ARBA00001913"/>
    </source>
</evidence>
<dbReference type="EMBL" id="BIFS01000001">
    <property type="protein sequence ID" value="GCE20175.1"/>
    <property type="molecule type" value="Genomic_DNA"/>
</dbReference>
<dbReference type="InterPro" id="IPR015366">
    <property type="entry name" value="S53_propep"/>
</dbReference>
<evidence type="ECO:0000256" key="2">
    <source>
        <dbReference type="ARBA" id="ARBA00022670"/>
    </source>
</evidence>
<keyword evidence="3" id="KW-0479">Metal-binding</keyword>
<organism evidence="9 10">
    <name type="scientific">Dictyobacter kobayashii</name>
    <dbReference type="NCBI Taxonomy" id="2014872"/>
    <lineage>
        <taxon>Bacteria</taxon>
        <taxon>Bacillati</taxon>
        <taxon>Chloroflexota</taxon>
        <taxon>Ktedonobacteria</taxon>
        <taxon>Ktedonobacterales</taxon>
        <taxon>Dictyobacteraceae</taxon>
        <taxon>Dictyobacter</taxon>
    </lineage>
</organism>
<dbReference type="OrthoDB" id="102721at2"/>
<dbReference type="PANTHER" id="PTHR14218">
    <property type="entry name" value="PROTEASE S8 TRIPEPTIDYL PEPTIDASE I CLN2"/>
    <property type="match status" value="1"/>
</dbReference>
<comment type="cofactor">
    <cofactor evidence="1">
        <name>Ca(2+)</name>
        <dbReference type="ChEBI" id="CHEBI:29108"/>
    </cofactor>
</comment>
<evidence type="ECO:0000256" key="4">
    <source>
        <dbReference type="ARBA" id="ARBA00022801"/>
    </source>
</evidence>
<dbReference type="GO" id="GO:0008240">
    <property type="term" value="F:tripeptidyl-peptidase activity"/>
    <property type="evidence" value="ECO:0007669"/>
    <property type="project" value="TreeGrafter"/>
</dbReference>
<feature type="domain" description="Peptidase S53" evidence="8">
    <location>
        <begin position="229"/>
        <end position="588"/>
    </location>
</feature>
<dbReference type="GO" id="GO:0006508">
    <property type="term" value="P:proteolysis"/>
    <property type="evidence" value="ECO:0007669"/>
    <property type="project" value="UniProtKB-KW"/>
</dbReference>
<keyword evidence="6" id="KW-0106">Calcium</keyword>
<dbReference type="SUPFAM" id="SSF54897">
    <property type="entry name" value="Protease propeptides/inhibitors"/>
    <property type="match status" value="1"/>
</dbReference>
<evidence type="ECO:0000256" key="5">
    <source>
        <dbReference type="ARBA" id="ARBA00022825"/>
    </source>
</evidence>
<accession>A0A402AMB1</accession>